<protein>
    <recommendedName>
        <fullName evidence="9">Major facilitator superfamily (MFS) profile domain-containing protein</fullName>
    </recommendedName>
</protein>
<keyword evidence="4 6" id="KW-0472">Membrane</keyword>
<feature type="transmembrane region" description="Helical" evidence="6">
    <location>
        <begin position="331"/>
        <end position="350"/>
    </location>
</feature>
<dbReference type="GO" id="GO:0016020">
    <property type="term" value="C:membrane"/>
    <property type="evidence" value="ECO:0007669"/>
    <property type="project" value="UniProtKB-SubCell"/>
</dbReference>
<dbReference type="SUPFAM" id="SSF103473">
    <property type="entry name" value="MFS general substrate transporter"/>
    <property type="match status" value="1"/>
</dbReference>
<dbReference type="RefSeq" id="XP_018982885.1">
    <property type="nucleotide sequence ID" value="XM_019129976.1"/>
</dbReference>
<dbReference type="EMBL" id="KV454440">
    <property type="protein sequence ID" value="ODQ77557.1"/>
    <property type="molecule type" value="Genomic_DNA"/>
</dbReference>
<feature type="transmembrane region" description="Helical" evidence="6">
    <location>
        <begin position="407"/>
        <end position="426"/>
    </location>
</feature>
<evidence type="ECO:0000313" key="8">
    <source>
        <dbReference type="Proteomes" id="UP000094336"/>
    </source>
</evidence>
<dbReference type="Proteomes" id="UP000094336">
    <property type="component" value="Unassembled WGS sequence"/>
</dbReference>
<feature type="transmembrane region" description="Helical" evidence="6">
    <location>
        <begin position="109"/>
        <end position="131"/>
    </location>
</feature>
<gene>
    <name evidence="7" type="ORF">BABINDRAFT_163553</name>
</gene>
<feature type="transmembrane region" description="Helical" evidence="6">
    <location>
        <begin position="207"/>
        <end position="227"/>
    </location>
</feature>
<keyword evidence="2 6" id="KW-0812">Transmembrane</keyword>
<feature type="region of interest" description="Disordered" evidence="5">
    <location>
        <begin position="473"/>
        <end position="495"/>
    </location>
</feature>
<dbReference type="GO" id="GO:0022857">
    <property type="term" value="F:transmembrane transporter activity"/>
    <property type="evidence" value="ECO:0007669"/>
    <property type="project" value="InterPro"/>
</dbReference>
<evidence type="ECO:0000256" key="6">
    <source>
        <dbReference type="SAM" id="Phobius"/>
    </source>
</evidence>
<evidence type="ECO:0000313" key="7">
    <source>
        <dbReference type="EMBL" id="ODQ77557.1"/>
    </source>
</evidence>
<feature type="transmembrane region" description="Helical" evidence="6">
    <location>
        <begin position="42"/>
        <end position="65"/>
    </location>
</feature>
<dbReference type="STRING" id="984486.A0A1E3QKN4"/>
<organism evidence="7 8">
    <name type="scientific">Babjeviella inositovora NRRL Y-12698</name>
    <dbReference type="NCBI Taxonomy" id="984486"/>
    <lineage>
        <taxon>Eukaryota</taxon>
        <taxon>Fungi</taxon>
        <taxon>Dikarya</taxon>
        <taxon>Ascomycota</taxon>
        <taxon>Saccharomycotina</taxon>
        <taxon>Pichiomycetes</taxon>
        <taxon>Serinales incertae sedis</taxon>
        <taxon>Babjeviella</taxon>
    </lineage>
</organism>
<evidence type="ECO:0000256" key="4">
    <source>
        <dbReference type="ARBA" id="ARBA00023136"/>
    </source>
</evidence>
<keyword evidence="3 6" id="KW-1133">Transmembrane helix</keyword>
<dbReference type="AlphaFoldDB" id="A0A1E3QKN4"/>
<feature type="transmembrane region" description="Helical" evidence="6">
    <location>
        <begin position="370"/>
        <end position="395"/>
    </location>
</feature>
<evidence type="ECO:0000256" key="2">
    <source>
        <dbReference type="ARBA" id="ARBA00022692"/>
    </source>
</evidence>
<feature type="transmembrane region" description="Helical" evidence="6">
    <location>
        <begin position="262"/>
        <end position="279"/>
    </location>
</feature>
<dbReference type="GeneID" id="30147829"/>
<dbReference type="InterPro" id="IPR036259">
    <property type="entry name" value="MFS_trans_sf"/>
</dbReference>
<name>A0A1E3QKN4_9ASCO</name>
<keyword evidence="8" id="KW-1185">Reference proteome</keyword>
<evidence type="ECO:0000256" key="1">
    <source>
        <dbReference type="ARBA" id="ARBA00004141"/>
    </source>
</evidence>
<dbReference type="InterPro" id="IPR011701">
    <property type="entry name" value="MFS"/>
</dbReference>
<dbReference type="PANTHER" id="PTHR23294:SF59">
    <property type="entry name" value="UNC93-LIKE PROTEIN C922.05C"/>
    <property type="match status" value="1"/>
</dbReference>
<dbReference type="Gene3D" id="1.20.1250.20">
    <property type="entry name" value="MFS general substrate transporter like domains"/>
    <property type="match status" value="1"/>
</dbReference>
<dbReference type="Pfam" id="PF07690">
    <property type="entry name" value="MFS_1"/>
    <property type="match status" value="1"/>
</dbReference>
<comment type="subcellular location">
    <subcellularLocation>
        <location evidence="1">Membrane</location>
        <topology evidence="1">Multi-pass membrane protein</topology>
    </subcellularLocation>
</comment>
<reference evidence="8" key="1">
    <citation type="submission" date="2016-05" db="EMBL/GenBank/DDBJ databases">
        <title>Comparative genomics of biotechnologically important yeasts.</title>
        <authorList>
            <consortium name="DOE Joint Genome Institute"/>
            <person name="Riley R."/>
            <person name="Haridas S."/>
            <person name="Wolfe K.H."/>
            <person name="Lopes M.R."/>
            <person name="Hittinger C.T."/>
            <person name="Goker M."/>
            <person name="Salamov A."/>
            <person name="Wisecaver J."/>
            <person name="Long T.M."/>
            <person name="Aerts A.L."/>
            <person name="Barry K."/>
            <person name="Choi C."/>
            <person name="Clum A."/>
            <person name="Coughlan A.Y."/>
            <person name="Deshpande S."/>
            <person name="Douglass A.P."/>
            <person name="Hanson S.J."/>
            <person name="Klenk H.-P."/>
            <person name="Labutti K."/>
            <person name="Lapidus A."/>
            <person name="Lindquist E."/>
            <person name="Lipzen A."/>
            <person name="Meier-Kolthoff J.P."/>
            <person name="Ohm R.A."/>
            <person name="Otillar R.P."/>
            <person name="Pangilinan J."/>
            <person name="Peng Y."/>
            <person name="Rokas A."/>
            <person name="Rosa C.A."/>
            <person name="Scheuner C."/>
            <person name="Sibirny A.A."/>
            <person name="Slot J.C."/>
            <person name="Stielow J.B."/>
            <person name="Sun H."/>
            <person name="Kurtzman C.P."/>
            <person name="Blackwell M."/>
            <person name="Grigoriev I.V."/>
            <person name="Jeffries T.W."/>
        </authorList>
    </citation>
    <scope>NUCLEOTIDE SEQUENCE [LARGE SCALE GENOMIC DNA]</scope>
    <source>
        <strain evidence="8">NRRL Y-12698</strain>
    </source>
</reference>
<feature type="transmembrane region" description="Helical" evidence="6">
    <location>
        <begin position="299"/>
        <end position="319"/>
    </location>
</feature>
<evidence type="ECO:0008006" key="9">
    <source>
        <dbReference type="Google" id="ProtNLM"/>
    </source>
</evidence>
<accession>A0A1E3QKN4</accession>
<dbReference type="PANTHER" id="PTHR23294">
    <property type="entry name" value="ET TRANSLATION PRODUCT-RELATED"/>
    <property type="match status" value="1"/>
</dbReference>
<feature type="transmembrane region" description="Helical" evidence="6">
    <location>
        <begin position="137"/>
        <end position="162"/>
    </location>
</feature>
<feature type="transmembrane region" description="Helical" evidence="6">
    <location>
        <begin position="432"/>
        <end position="459"/>
    </location>
</feature>
<sequence>MTTNITDSTAAYAEPQYPPVGEPVSEGDRWYDRRFSKHLPPYSNAMVQVIFVSFVCFLTTGMFNALLGVGGLGGIDIHTSDLANMSLYTTFLVLGFVSGTIINMIGVRYALCFGSLGYALYAGLLLCFVHTENSGFVIALGAILGICASCLWSAQGTIMLSYPTENNKGKAIMTFWIIFNLGAVIGSVIPLAQNIHDKESKPTDGTFAAFLALMCCGSLVALLLLPVSKVMKSDGTRVEAPQNPLLKKELLELFHILKTEPMIYTLFPMFFASNWFYTYQQSDFNAGHFNLRTRSLNSLLYWLMQMVGALFIGFLLDWARFSRKMRARIGWVVLFSCTMAIWGGGFKFQQGFTRESVESMTKIDFTDRSYIGPMFLFMFYGAFDAIWQSFVYWLLGALSNKPRKAALYAGFYKGIQSAGAAIIWRLDSLGKLYMAIFGSTWGLLAGSLLIAAPMVFIYVTDHTVEDGQLSIEDDADSHSQQKSESSYVEVAHVGK</sequence>
<proteinExistence type="predicted"/>
<dbReference type="InterPro" id="IPR051617">
    <property type="entry name" value="UNC-93-like_regulator"/>
</dbReference>
<evidence type="ECO:0000256" key="5">
    <source>
        <dbReference type="SAM" id="MobiDB-lite"/>
    </source>
</evidence>
<feature type="transmembrane region" description="Helical" evidence="6">
    <location>
        <begin position="85"/>
        <end position="102"/>
    </location>
</feature>
<feature type="transmembrane region" description="Helical" evidence="6">
    <location>
        <begin position="174"/>
        <end position="195"/>
    </location>
</feature>
<evidence type="ECO:0000256" key="3">
    <source>
        <dbReference type="ARBA" id="ARBA00022989"/>
    </source>
</evidence>
<dbReference type="OrthoDB" id="196103at2759"/>